<dbReference type="PROSITE" id="PS50021">
    <property type="entry name" value="CH"/>
    <property type="match status" value="1"/>
</dbReference>
<dbReference type="GO" id="GO:0000278">
    <property type="term" value="P:mitotic cell cycle"/>
    <property type="evidence" value="ECO:0007669"/>
    <property type="project" value="TreeGrafter"/>
</dbReference>
<evidence type="ECO:0000256" key="1">
    <source>
        <dbReference type="ARBA" id="ARBA00004496"/>
    </source>
</evidence>
<dbReference type="Proteomes" id="UP001237642">
    <property type="component" value="Unassembled WGS sequence"/>
</dbReference>
<evidence type="ECO:0000313" key="7">
    <source>
        <dbReference type="EMBL" id="KAK1368403.1"/>
    </source>
</evidence>
<evidence type="ECO:0000313" key="8">
    <source>
        <dbReference type="Proteomes" id="UP001237642"/>
    </source>
</evidence>
<protein>
    <recommendedName>
        <fullName evidence="6">Calponin-homology (CH) domain-containing protein</fullName>
    </recommendedName>
</protein>
<dbReference type="InterPro" id="IPR001715">
    <property type="entry name" value="CH_dom"/>
</dbReference>
<keyword evidence="3" id="KW-0677">Repeat</keyword>
<sequence>MEAQEKQKHTHTHFSSPQPSRTPSIFKDISNFKTPKSTFSKPQTPKHFFTASKQTPKTSTTLRRPRASLAPPSHSRLAASRRLKAFEIEQSKSARKAQIAKENSLKSLASSLSAWLNFLFQNPRACGCDIGKLTGQYEGFEVVNSRNGKRDSVESGEIVFDRMWRGSKRQRDEMWCNRDGNETTLFSNSMFSELRESLKEVCSFDDFKERMGVYLSLGSCKEIFDVMTHVTKNIDSGRIKMKSNCSIVTDVGMKQKALRVLIAKCQSSLPLNHGIDGLDGGSPLLFTLQSNVKSSQQMIQGNLLAHLVIVGFKVFYVQCPLSEYDFRITNLFEDLQDRVRLCRAVQLLQHDSSILTKLVFPSDTRKKNVMNCGLAFQHLKQAGVALYNEDGTVIVGEDIVNGDKELTLSLLWNIFVHLQAPLLVNQFLLSEEIHKVRRIGVELSDTCTSMDMLLHWVQAICEIYDCKVDNFASMVDGRAMWCLLDYYFRSDNHLPCSSNISNGMYEEHTKTSEEASIMCATNYTDAVHNFLMSQKLTTLLGKFPEVLQVSDLLEHNGVCNDRSVMILLVFLSYHMVVKKNTDQLNFHKFLGYNCPSSGRKHHNKGIFEQSEAIENIEYHDTTHDFKAIMAWWRDMAESNGKCDLRPSSPTVECFSIARSNTKSPSDSSVSCIKHERTSLQEKAAINIQRAWKCFVLRNNLRCQHSAAIIIQSYYRRWLLRKVFLNPKHAVITIQSMLRRMKCCRDFQCYKTATKSAIIIQSILRGWIARRQACRHRYKIRMIQVSPPLFYTLCIQSHLHVELFQGWYFTENEKNEISAIISFYLLPLL</sequence>
<feature type="compositionally biased region" description="Polar residues" evidence="5">
    <location>
        <begin position="13"/>
        <end position="23"/>
    </location>
</feature>
<keyword evidence="8" id="KW-1185">Reference proteome</keyword>
<gene>
    <name evidence="7" type="ORF">POM88_034495</name>
</gene>
<feature type="domain" description="Calponin-homology (CH)" evidence="6">
    <location>
        <begin position="293"/>
        <end position="419"/>
    </location>
</feature>
<dbReference type="Gene3D" id="1.20.5.190">
    <property type="match status" value="2"/>
</dbReference>
<evidence type="ECO:0000256" key="2">
    <source>
        <dbReference type="ARBA" id="ARBA00022490"/>
    </source>
</evidence>
<feature type="compositionally biased region" description="Polar residues" evidence="5">
    <location>
        <begin position="31"/>
        <end position="43"/>
    </location>
</feature>
<dbReference type="InterPro" id="IPR027417">
    <property type="entry name" value="P-loop_NTPase"/>
</dbReference>
<feature type="compositionally biased region" description="Polar residues" evidence="5">
    <location>
        <begin position="51"/>
        <end position="62"/>
    </location>
</feature>
<dbReference type="PROSITE" id="PS50096">
    <property type="entry name" value="IQ"/>
    <property type="match status" value="2"/>
</dbReference>
<dbReference type="Pfam" id="PF00612">
    <property type="entry name" value="IQ"/>
    <property type="match status" value="3"/>
</dbReference>
<comment type="subcellular location">
    <subcellularLocation>
        <location evidence="1">Cytoplasm</location>
    </subcellularLocation>
</comment>
<dbReference type="SMART" id="SM00015">
    <property type="entry name" value="IQ"/>
    <property type="match status" value="4"/>
</dbReference>
<dbReference type="InterPro" id="IPR036872">
    <property type="entry name" value="CH_dom_sf"/>
</dbReference>
<comment type="caution">
    <text evidence="7">The sequence shown here is derived from an EMBL/GenBank/DDBJ whole genome shotgun (WGS) entry which is preliminary data.</text>
</comment>
<dbReference type="PANTHER" id="PTHR22706">
    <property type="entry name" value="ASSEMBLY FACTOR FOR SPINDLE MICROTUBULES"/>
    <property type="match status" value="1"/>
</dbReference>
<proteinExistence type="predicted"/>
<evidence type="ECO:0000256" key="3">
    <source>
        <dbReference type="ARBA" id="ARBA00022737"/>
    </source>
</evidence>
<organism evidence="7 8">
    <name type="scientific">Heracleum sosnowskyi</name>
    <dbReference type="NCBI Taxonomy" id="360622"/>
    <lineage>
        <taxon>Eukaryota</taxon>
        <taxon>Viridiplantae</taxon>
        <taxon>Streptophyta</taxon>
        <taxon>Embryophyta</taxon>
        <taxon>Tracheophyta</taxon>
        <taxon>Spermatophyta</taxon>
        <taxon>Magnoliopsida</taxon>
        <taxon>eudicotyledons</taxon>
        <taxon>Gunneridae</taxon>
        <taxon>Pentapetalae</taxon>
        <taxon>asterids</taxon>
        <taxon>campanulids</taxon>
        <taxon>Apiales</taxon>
        <taxon>Apiaceae</taxon>
        <taxon>Apioideae</taxon>
        <taxon>apioid superclade</taxon>
        <taxon>Tordylieae</taxon>
        <taxon>Tordyliinae</taxon>
        <taxon>Heracleum</taxon>
    </lineage>
</organism>
<dbReference type="SUPFAM" id="SSF52540">
    <property type="entry name" value="P-loop containing nucleoside triphosphate hydrolases"/>
    <property type="match status" value="1"/>
</dbReference>
<dbReference type="SUPFAM" id="SSF47576">
    <property type="entry name" value="Calponin-homology domain, CH-domain"/>
    <property type="match status" value="1"/>
</dbReference>
<dbReference type="GO" id="GO:0007051">
    <property type="term" value="P:spindle organization"/>
    <property type="evidence" value="ECO:0007669"/>
    <property type="project" value="TreeGrafter"/>
</dbReference>
<dbReference type="GO" id="GO:0000922">
    <property type="term" value="C:spindle pole"/>
    <property type="evidence" value="ECO:0007669"/>
    <property type="project" value="TreeGrafter"/>
</dbReference>
<reference evidence="7" key="2">
    <citation type="submission" date="2023-05" db="EMBL/GenBank/DDBJ databases">
        <authorList>
            <person name="Schelkunov M.I."/>
        </authorList>
    </citation>
    <scope>NUCLEOTIDE SEQUENCE</scope>
    <source>
        <strain evidence="7">Hsosn_3</strain>
        <tissue evidence="7">Leaf</tissue>
    </source>
</reference>
<dbReference type="AlphaFoldDB" id="A0AAD8MDM6"/>
<dbReference type="EMBL" id="JAUIZM010000008">
    <property type="protein sequence ID" value="KAK1368403.1"/>
    <property type="molecule type" value="Genomic_DNA"/>
</dbReference>
<dbReference type="GO" id="GO:0005516">
    <property type="term" value="F:calmodulin binding"/>
    <property type="evidence" value="ECO:0007669"/>
    <property type="project" value="UniProtKB-KW"/>
</dbReference>
<dbReference type="Pfam" id="PF00307">
    <property type="entry name" value="CH"/>
    <property type="match status" value="1"/>
</dbReference>
<dbReference type="PANTHER" id="PTHR22706:SF1">
    <property type="entry name" value="ASSEMBLY FACTOR FOR SPINDLE MICROTUBULES"/>
    <property type="match status" value="1"/>
</dbReference>
<keyword evidence="2" id="KW-0963">Cytoplasm</keyword>
<evidence type="ECO:0000259" key="6">
    <source>
        <dbReference type="PROSITE" id="PS50021"/>
    </source>
</evidence>
<accession>A0AAD8MDM6</accession>
<keyword evidence="4" id="KW-0112">Calmodulin-binding</keyword>
<dbReference type="Gene3D" id="1.10.418.10">
    <property type="entry name" value="Calponin-like domain"/>
    <property type="match status" value="2"/>
</dbReference>
<dbReference type="InterPro" id="IPR000048">
    <property type="entry name" value="IQ_motif_EF-hand-BS"/>
</dbReference>
<dbReference type="InterPro" id="IPR051185">
    <property type="entry name" value="ASPM"/>
</dbReference>
<reference evidence="7" key="1">
    <citation type="submission" date="2023-02" db="EMBL/GenBank/DDBJ databases">
        <title>Genome of toxic invasive species Heracleum sosnowskyi carries increased number of genes despite the absence of recent whole-genome duplications.</title>
        <authorList>
            <person name="Schelkunov M."/>
            <person name="Shtratnikova V."/>
            <person name="Makarenko M."/>
            <person name="Klepikova A."/>
            <person name="Omelchenko D."/>
            <person name="Novikova G."/>
            <person name="Obukhova E."/>
            <person name="Bogdanov V."/>
            <person name="Penin A."/>
            <person name="Logacheva M."/>
        </authorList>
    </citation>
    <scope>NUCLEOTIDE SEQUENCE</scope>
    <source>
        <strain evidence="7">Hsosn_3</strain>
        <tissue evidence="7">Leaf</tissue>
    </source>
</reference>
<feature type="region of interest" description="Disordered" evidence="5">
    <location>
        <begin position="1"/>
        <end position="73"/>
    </location>
</feature>
<evidence type="ECO:0000256" key="4">
    <source>
        <dbReference type="ARBA" id="ARBA00022860"/>
    </source>
</evidence>
<dbReference type="CDD" id="cd21223">
    <property type="entry name" value="CH_ASPM_rpt1"/>
    <property type="match status" value="1"/>
</dbReference>
<name>A0AAD8MDM6_9APIA</name>
<dbReference type="GO" id="GO:0005737">
    <property type="term" value="C:cytoplasm"/>
    <property type="evidence" value="ECO:0007669"/>
    <property type="project" value="UniProtKB-SubCell"/>
</dbReference>
<dbReference type="GO" id="GO:0051295">
    <property type="term" value="P:establishment of meiotic spindle localization"/>
    <property type="evidence" value="ECO:0007669"/>
    <property type="project" value="TreeGrafter"/>
</dbReference>
<evidence type="ECO:0000256" key="5">
    <source>
        <dbReference type="SAM" id="MobiDB-lite"/>
    </source>
</evidence>